<proteinExistence type="predicted"/>
<dbReference type="RefSeq" id="WP_038500298.1">
    <property type="nucleotide sequence ID" value="NZ_CP006571.1"/>
</dbReference>
<feature type="compositionally biased region" description="Low complexity" evidence="1">
    <location>
        <begin position="521"/>
        <end position="533"/>
    </location>
</feature>
<dbReference type="KEGG" id="cav:M832_02630"/>
<dbReference type="PATRIC" id="fig|1229831.3.peg.265"/>
<evidence type="ECO:0000313" key="2">
    <source>
        <dbReference type="EMBL" id="AHK63128.1"/>
    </source>
</evidence>
<feature type="region of interest" description="Disordered" evidence="1">
    <location>
        <begin position="1"/>
        <end position="56"/>
    </location>
</feature>
<dbReference type="AlphaFoldDB" id="W8JQK4"/>
<dbReference type="EMBL" id="CP006571">
    <property type="protein sequence ID" value="AHK63128.1"/>
    <property type="molecule type" value="Genomic_DNA"/>
</dbReference>
<organism evidence="2 3">
    <name type="scientific">Chlamydia avium 10DC88</name>
    <dbReference type="NCBI Taxonomy" id="1229831"/>
    <lineage>
        <taxon>Bacteria</taxon>
        <taxon>Pseudomonadati</taxon>
        <taxon>Chlamydiota</taxon>
        <taxon>Chlamydiia</taxon>
        <taxon>Chlamydiales</taxon>
        <taxon>Chlamydiaceae</taxon>
        <taxon>Chlamydia/Chlamydophila group</taxon>
        <taxon>Chlamydia</taxon>
    </lineage>
</organism>
<accession>W8JQK4</accession>
<evidence type="ECO:0000256" key="1">
    <source>
        <dbReference type="SAM" id="MobiDB-lite"/>
    </source>
</evidence>
<feature type="region of interest" description="Disordered" evidence="1">
    <location>
        <begin position="517"/>
        <end position="583"/>
    </location>
</feature>
<dbReference type="Proteomes" id="UP000019433">
    <property type="component" value="Chromosome"/>
</dbReference>
<dbReference type="STRING" id="1229831.M832_02630"/>
<protein>
    <submittedName>
        <fullName evidence="2">Uncharacterized protein</fullName>
    </submittedName>
</protein>
<name>W8JQK4_9CHLA</name>
<sequence>MAVSGSGNISPSGPNNWDPSIHENTPESTEGTKGLVFSDSRANSTDRQEAVVMSGTTATYETEKTINEGKYKKTQEKASTSTKSRLRSKFSRVSASIQGFLSGFGTRASRVSARIAEANGEGRSMLPSSMDMVGSKNNRISPEMRGFYLDASGLGESSSDISRLSIDSLQSTSLSTTELLSSVDEKISASTASSISSFGSVQTAREVNSLTVESWTRSRLGGEMISSLLDPNVETSSLLRRASVVSNEGMIDLSDLGQENLSTSMSSSSSSRNTKIISTGEDAGKVESVDVDSSGMVQQSIKENEKKELQEDILKEQLALAGMMASLLTSGESSSVYVPVDPAVSSSGTSFPAPKISGTIKKFYDKKTHLPPGIENVKSQTNFSSDNTFSRMDSSALLGARSESAYRFPKDSGLQEGEIFNNSEEGATSFVDDTGDRVFDPVPDRSSFQKYDSSATSTEFSAISSAYLFPADRGMSLLSPTPISVDDYKRELSYHKGPGGPPDPLIYQYRNVSVDPPLILRSPQPFSSSSRISVQGKPEAASVHDDGGGFSGNGGFSDQEKEQGGNRNLPKTRKSGSNLKSRD</sequence>
<reference evidence="2 3" key="1">
    <citation type="journal article" date="2014" name="Syst. Appl. Microbiol.">
        <title>Evidence for the existence of two new members of the family Chlamydiaceae and proposal of Chlamydia avium sp. nov. and Chlamydia gallinacea sp. nov.</title>
        <authorList>
            <person name="Sachse K."/>
            <person name="Laroucau K."/>
            <person name="Riege K."/>
            <person name="Wehner S."/>
            <person name="Dilcher M."/>
            <person name="Creasy H.H."/>
            <person name="Weidmann M."/>
            <person name="Myers G."/>
            <person name="Vorimore F."/>
            <person name="Vicari N."/>
            <person name="Magnino S."/>
            <person name="Liebler-Tenorio E."/>
            <person name="Ruettger A."/>
            <person name="Bavoil P.M."/>
            <person name="Hufert F.T."/>
            <person name="Rossello-Mora R."/>
            <person name="Marz M."/>
        </authorList>
    </citation>
    <scope>NUCLEOTIDE SEQUENCE [LARGE SCALE GENOMIC DNA]</scope>
    <source>
        <strain evidence="2 3">10DC88</strain>
    </source>
</reference>
<dbReference type="HOGENOM" id="CLU_043120_0_0_0"/>
<feature type="compositionally biased region" description="Low complexity" evidence="1">
    <location>
        <begin position="1"/>
        <end position="16"/>
    </location>
</feature>
<evidence type="ECO:0000313" key="3">
    <source>
        <dbReference type="Proteomes" id="UP000019433"/>
    </source>
</evidence>
<gene>
    <name evidence="2" type="ORF">M832_02630</name>
</gene>